<dbReference type="EMBL" id="JAVHNQ010000017">
    <property type="protein sequence ID" value="KAK6330482.1"/>
    <property type="molecule type" value="Genomic_DNA"/>
</dbReference>
<organism evidence="2 3">
    <name type="scientific">Orbilia brochopaga</name>
    <dbReference type="NCBI Taxonomy" id="3140254"/>
    <lineage>
        <taxon>Eukaryota</taxon>
        <taxon>Fungi</taxon>
        <taxon>Dikarya</taxon>
        <taxon>Ascomycota</taxon>
        <taxon>Pezizomycotina</taxon>
        <taxon>Orbiliomycetes</taxon>
        <taxon>Orbiliales</taxon>
        <taxon>Orbiliaceae</taxon>
        <taxon>Orbilia</taxon>
    </lineage>
</organism>
<name>A0AAV9U196_9PEZI</name>
<proteinExistence type="predicted"/>
<comment type="caution">
    <text evidence="2">The sequence shown here is derived from an EMBL/GenBank/DDBJ whole genome shotgun (WGS) entry which is preliminary data.</text>
</comment>
<feature type="region of interest" description="Disordered" evidence="1">
    <location>
        <begin position="311"/>
        <end position="348"/>
    </location>
</feature>
<evidence type="ECO:0000256" key="1">
    <source>
        <dbReference type="SAM" id="MobiDB-lite"/>
    </source>
</evidence>
<dbReference type="Proteomes" id="UP001375240">
    <property type="component" value="Unassembled WGS sequence"/>
</dbReference>
<gene>
    <name evidence="2" type="ORF">TWF696_003373</name>
</gene>
<reference evidence="2 3" key="1">
    <citation type="submission" date="2019-10" db="EMBL/GenBank/DDBJ databases">
        <authorList>
            <person name="Palmer J.M."/>
        </authorList>
    </citation>
    <scope>NUCLEOTIDE SEQUENCE [LARGE SCALE GENOMIC DNA]</scope>
    <source>
        <strain evidence="2 3">TWF696</strain>
    </source>
</reference>
<feature type="compositionally biased region" description="Basic and acidic residues" evidence="1">
    <location>
        <begin position="548"/>
        <end position="567"/>
    </location>
</feature>
<dbReference type="AlphaFoldDB" id="A0AAV9U196"/>
<evidence type="ECO:0000313" key="3">
    <source>
        <dbReference type="Proteomes" id="UP001375240"/>
    </source>
</evidence>
<protein>
    <submittedName>
        <fullName evidence="2">Uncharacterized protein</fullName>
    </submittedName>
</protein>
<accession>A0AAV9U196</accession>
<evidence type="ECO:0000313" key="2">
    <source>
        <dbReference type="EMBL" id="KAK6330482.1"/>
    </source>
</evidence>
<feature type="region of interest" description="Disordered" evidence="1">
    <location>
        <begin position="26"/>
        <end position="79"/>
    </location>
</feature>
<keyword evidence="3" id="KW-1185">Reference proteome</keyword>
<feature type="region of interest" description="Disordered" evidence="1">
    <location>
        <begin position="548"/>
        <end position="572"/>
    </location>
</feature>
<sequence>MGTIPAQHFLHRLTHSTQRRRFEWALSGPNHNPLHEHDTGGGSERANGSSDNDDSSPPNSQSEEQDTNGNTGAAEATMPRKVASKVYPIKVVDGLGRHDWASFYCIQGETPPPATGIFTAPYKSRASTEDTHSNYDKEKAAETDTLKATSNEVGKKVRFNDTTQAVSIEKSVPRPDYAGTLPPNIRITCSTKLSPNEINQDVEHVEASDSGSGGEESFSDEAQDEAYDDYDDYDALLSADGSEESSAADQSCPTKANITEIMRRMKGYRQEASISSSSGVEIEYGGIRLKPYTSSLSEDSDSDIQAAPFVSSETGAEEDEPSSCSSPESDDGSSFQMSPEDEEEQDESDLFKNLGSFADALMVNLCVDEPSSPSASSVSLVQKIVDIEAYRHIPLLDYHDVELAEDAAARSFLPVDQKIGRMSFGLHPPKGTVPKRRTSFYDHVKDLDEEALAAYTITQRQKSFSEFCDVGNISVVHLQSTRDAKDYLRSVYAAGIPEGDDVNEELHEAIRKQFNHPPEEDIKDFMRRIDEEEARLAKLHSQKDYFQRQREEEAAAKEKEAEGEKGLKTAFPTTPGWEPVKVGWKSYDGRIVCVEEGIIPRFEVVEEPEFGPALPHYVWSGAKVTDDVHMNHDLAFKVLRVESKWRETPTGAYLKYIDDEEVASNVSDDSNASTSSLDSDITWSSRLLNHRLMLTRNSVHGSNVDLTYDPEELDTPTLDGERNFAKMRFGGLRYRYPNYVRTIRMFNQMSQIVVIPPPVRKEQMPRKPCLKHTTLWWNTRRSRPKKVKKSAAFKLTNEQLAKSGDEHHPRVNGFSMKKNKLFREEMAKDGIFEVLPSARASHTRLARFRKYYPQILQIPRGTRMTTTTSRPKAYLNNHLARFKLGLPALHSGKQGHQIDDVVRSLLHYRDRAAADHMSGKGMKYDFRVFTGGKRRRKRIVRLQEEPAAKIDRTDEQYLLYARLGKKLRVPDTVWEDIEDGEE</sequence>
<feature type="compositionally biased region" description="Acidic residues" evidence="1">
    <location>
        <begin position="339"/>
        <end position="348"/>
    </location>
</feature>